<dbReference type="EMBL" id="KV454481">
    <property type="protein sequence ID" value="ODV60800.1"/>
    <property type="molecule type" value="Genomic_DNA"/>
</dbReference>
<dbReference type="Proteomes" id="UP000095038">
    <property type="component" value="Unassembled WGS sequence"/>
</dbReference>
<evidence type="ECO:0000256" key="2">
    <source>
        <dbReference type="ARBA" id="ARBA00022771"/>
    </source>
</evidence>
<accession>A0A1D2VGX7</accession>
<evidence type="ECO:0000259" key="6">
    <source>
        <dbReference type="PROSITE" id="PS50103"/>
    </source>
</evidence>
<evidence type="ECO:0000256" key="5">
    <source>
        <dbReference type="SAM" id="MobiDB-lite"/>
    </source>
</evidence>
<protein>
    <recommendedName>
        <fullName evidence="6">C3H1-type domain-containing protein</fullName>
    </recommendedName>
</protein>
<gene>
    <name evidence="7" type="ORF">ASCRUDRAFT_76163</name>
</gene>
<organism evidence="7 8">
    <name type="scientific">Ascoidea rubescens DSM 1968</name>
    <dbReference type="NCBI Taxonomy" id="1344418"/>
    <lineage>
        <taxon>Eukaryota</taxon>
        <taxon>Fungi</taxon>
        <taxon>Dikarya</taxon>
        <taxon>Ascomycota</taxon>
        <taxon>Saccharomycotina</taxon>
        <taxon>Saccharomycetes</taxon>
        <taxon>Ascoideaceae</taxon>
        <taxon>Ascoidea</taxon>
    </lineage>
</organism>
<keyword evidence="3 4" id="KW-0862">Zinc</keyword>
<feature type="domain" description="C3H1-type" evidence="6">
    <location>
        <begin position="544"/>
        <end position="569"/>
    </location>
</feature>
<dbReference type="AlphaFoldDB" id="A0A1D2VGX7"/>
<dbReference type="InterPro" id="IPR036855">
    <property type="entry name" value="Znf_CCCH_sf"/>
</dbReference>
<dbReference type="InterPro" id="IPR000571">
    <property type="entry name" value="Znf_CCCH"/>
</dbReference>
<keyword evidence="2 4" id="KW-0863">Zinc-finger</keyword>
<dbReference type="InParanoid" id="A0A1D2VGX7"/>
<keyword evidence="8" id="KW-1185">Reference proteome</keyword>
<dbReference type="GeneID" id="30967002"/>
<keyword evidence="1 4" id="KW-0479">Metal-binding</keyword>
<sequence>MSNAISISKKKSNNISLLDKSNGTTSFPSGNLNFNSIFNNSLSPFSKTFPNVEKDLKHNWNAALINDIKVLNSSEQTSCDKSNENNEEEPFKPNKSNEKILIQEKKNNQNTRKKKDKITYENESVQRLFNNQSNKLKIKLNDLESISDIPNSDNLYESTSNESIKNLCNLVKTEVEDTEMVNEGGLSQFSSSTTKSSSENEMRGFSLLNHDINNKISNNKQFTQQCIDEKNSDTSISYNSQAQMNNDLITGIIKTTIDLKNTIGKSQKILENSTSPEKSRSIIHEIIEYTIKTDLIKNEENLNESKRKIKEKFSQKLSNSKEFSHNKIGTQDIIPLDATAPEANFSPTAVSLLATETSFGNGLVKPQILNFEIPFPRQYKNAAAAQEFLPQIRNKSKNMEHGSAEDLNEYSRKFPLIEEEERLNRFKDRGIMGRDMFFYEESSESKSSKNSSALGSGKAACYSGANTNTEKSIYFEDGIGSSNYSKFVDFSSQRISNHKRKRSVSSENEGHTAEFCFQHEPNERCTSNNWELVEEKNQAGTNGDYKDNLCYNMRDFGSCKYGENCQFKH</sequence>
<reference evidence="8" key="1">
    <citation type="submission" date="2016-05" db="EMBL/GenBank/DDBJ databases">
        <title>Comparative genomics of biotechnologically important yeasts.</title>
        <authorList>
            <consortium name="DOE Joint Genome Institute"/>
            <person name="Riley R."/>
            <person name="Haridas S."/>
            <person name="Wolfe K.H."/>
            <person name="Lopes M.R."/>
            <person name="Hittinger C.T."/>
            <person name="Goker M."/>
            <person name="Salamov A."/>
            <person name="Wisecaver J."/>
            <person name="Long T.M."/>
            <person name="Aerts A.L."/>
            <person name="Barry K."/>
            <person name="Choi C."/>
            <person name="Clum A."/>
            <person name="Coughlan A.Y."/>
            <person name="Deshpande S."/>
            <person name="Douglass A.P."/>
            <person name="Hanson S.J."/>
            <person name="Klenk H.-P."/>
            <person name="Labutti K."/>
            <person name="Lapidus A."/>
            <person name="Lindquist E."/>
            <person name="Lipzen A."/>
            <person name="Meier-Kolthoff J.P."/>
            <person name="Ohm R.A."/>
            <person name="Otillar R.P."/>
            <person name="Pangilinan J."/>
            <person name="Peng Y."/>
            <person name="Rokas A."/>
            <person name="Rosa C.A."/>
            <person name="Scheuner C."/>
            <person name="Sibirny A.A."/>
            <person name="Slot J.C."/>
            <person name="Stielow J.B."/>
            <person name="Sun H."/>
            <person name="Kurtzman C.P."/>
            <person name="Blackwell M."/>
            <person name="Grigoriev I.V."/>
            <person name="Jeffries T.W."/>
        </authorList>
    </citation>
    <scope>NUCLEOTIDE SEQUENCE [LARGE SCALE GENOMIC DNA]</scope>
    <source>
        <strain evidence="8">DSM 1968</strain>
    </source>
</reference>
<proteinExistence type="predicted"/>
<evidence type="ECO:0000313" key="8">
    <source>
        <dbReference type="Proteomes" id="UP000095038"/>
    </source>
</evidence>
<feature type="zinc finger region" description="C3H1-type" evidence="4">
    <location>
        <begin position="544"/>
        <end position="569"/>
    </location>
</feature>
<dbReference type="PROSITE" id="PS50103">
    <property type="entry name" value="ZF_C3H1"/>
    <property type="match status" value="1"/>
</dbReference>
<feature type="compositionally biased region" description="Basic and acidic residues" evidence="5">
    <location>
        <begin position="81"/>
        <end position="97"/>
    </location>
</feature>
<evidence type="ECO:0000256" key="1">
    <source>
        <dbReference type="ARBA" id="ARBA00022723"/>
    </source>
</evidence>
<dbReference type="GO" id="GO:0008270">
    <property type="term" value="F:zinc ion binding"/>
    <property type="evidence" value="ECO:0007669"/>
    <property type="project" value="UniProtKB-KW"/>
</dbReference>
<evidence type="ECO:0000313" key="7">
    <source>
        <dbReference type="EMBL" id="ODV60800.1"/>
    </source>
</evidence>
<dbReference type="SUPFAM" id="SSF90229">
    <property type="entry name" value="CCCH zinc finger"/>
    <property type="match status" value="1"/>
</dbReference>
<evidence type="ECO:0000256" key="3">
    <source>
        <dbReference type="ARBA" id="ARBA00022833"/>
    </source>
</evidence>
<dbReference type="Gene3D" id="4.10.1000.10">
    <property type="entry name" value="Zinc finger, CCCH-type"/>
    <property type="match status" value="1"/>
</dbReference>
<name>A0A1D2VGX7_9ASCO</name>
<feature type="region of interest" description="Disordered" evidence="5">
    <location>
        <begin position="76"/>
        <end position="97"/>
    </location>
</feature>
<dbReference type="RefSeq" id="XP_020047107.1">
    <property type="nucleotide sequence ID" value="XM_020193366.1"/>
</dbReference>
<evidence type="ECO:0000256" key="4">
    <source>
        <dbReference type="PROSITE-ProRule" id="PRU00723"/>
    </source>
</evidence>